<organism evidence="3 4">
    <name type="scientific">Aspergillus leporis</name>
    <dbReference type="NCBI Taxonomy" id="41062"/>
    <lineage>
        <taxon>Eukaryota</taxon>
        <taxon>Fungi</taxon>
        <taxon>Dikarya</taxon>
        <taxon>Ascomycota</taxon>
        <taxon>Pezizomycotina</taxon>
        <taxon>Eurotiomycetes</taxon>
        <taxon>Eurotiomycetidae</taxon>
        <taxon>Eurotiales</taxon>
        <taxon>Aspergillaceae</taxon>
        <taxon>Aspergillus</taxon>
        <taxon>Aspergillus subgen. Circumdati</taxon>
    </lineage>
</organism>
<evidence type="ECO:0000256" key="1">
    <source>
        <dbReference type="SAM" id="MobiDB-lite"/>
    </source>
</evidence>
<evidence type="ECO:0000313" key="3">
    <source>
        <dbReference type="EMBL" id="KAB8068001.1"/>
    </source>
</evidence>
<sequence>MAYSNRSTEIPMSQQTDSPYVRTQQYTRGASRLHQQPALPIPAEWLIPQPDPVTSSTHYLPDGEFVPHGFFDRVGPEWFSLPRVGNEWNYTMRREAQMILPFLYLGQWYSAKDKHWLKSEGFTFLLAVRDEKWKHISGEAVAADLGIEAKTMAVPNIQGLMSIMPRVIRIINDHISSSDTGISNKWPRKKIFVFCETGNRYSAMVLVAYLMVMLNFPLHRALQAVHLQRLSVEADEESRQVLASFETIIEAKRNVEEARRASMENTKSVISPQTVCGKRSHAHGDEDETMEDNMDMGEDGDGVSERRPIAPFQDRWT</sequence>
<dbReference type="GO" id="GO:1990444">
    <property type="term" value="F:F-box domain binding"/>
    <property type="evidence" value="ECO:0007669"/>
    <property type="project" value="TreeGrafter"/>
</dbReference>
<dbReference type="InterPro" id="IPR052449">
    <property type="entry name" value="STYX-Interacting_Phosphatase"/>
</dbReference>
<dbReference type="SUPFAM" id="SSF52799">
    <property type="entry name" value="(Phosphotyrosine protein) phosphatases II"/>
    <property type="match status" value="1"/>
</dbReference>
<dbReference type="Gene3D" id="3.90.190.10">
    <property type="entry name" value="Protein tyrosine phosphatase superfamily"/>
    <property type="match status" value="1"/>
</dbReference>
<dbReference type="EMBL" id="ML732424">
    <property type="protein sequence ID" value="KAB8068001.1"/>
    <property type="molecule type" value="Genomic_DNA"/>
</dbReference>
<feature type="compositionally biased region" description="Polar residues" evidence="1">
    <location>
        <begin position="263"/>
        <end position="274"/>
    </location>
</feature>
<evidence type="ECO:0000313" key="4">
    <source>
        <dbReference type="Proteomes" id="UP000326565"/>
    </source>
</evidence>
<dbReference type="SMART" id="SM00195">
    <property type="entry name" value="DSPc"/>
    <property type="match status" value="1"/>
</dbReference>
<name>A0A5N5WHP9_9EURO</name>
<keyword evidence="4" id="KW-1185">Reference proteome</keyword>
<dbReference type="InterPro" id="IPR020422">
    <property type="entry name" value="TYR_PHOSPHATASE_DUAL_dom"/>
</dbReference>
<dbReference type="Proteomes" id="UP000326565">
    <property type="component" value="Unassembled WGS sequence"/>
</dbReference>
<dbReference type="AlphaFoldDB" id="A0A5N5WHP9"/>
<feature type="region of interest" description="Disordered" evidence="1">
    <location>
        <begin position="262"/>
        <end position="317"/>
    </location>
</feature>
<feature type="domain" description="Tyrosine-protein phosphatase" evidence="2">
    <location>
        <begin position="95"/>
        <end position="248"/>
    </location>
</feature>
<accession>A0A5N5WHP9</accession>
<gene>
    <name evidence="3" type="ORF">BDV29DRAFT_76711</name>
</gene>
<feature type="region of interest" description="Disordered" evidence="1">
    <location>
        <begin position="1"/>
        <end position="20"/>
    </location>
</feature>
<dbReference type="GO" id="GO:0062026">
    <property type="term" value="P:negative regulation of SCF-dependent proteasomal ubiquitin-dependent catabolic process"/>
    <property type="evidence" value="ECO:0007669"/>
    <property type="project" value="TreeGrafter"/>
</dbReference>
<dbReference type="GO" id="GO:0005654">
    <property type="term" value="C:nucleoplasm"/>
    <property type="evidence" value="ECO:0007669"/>
    <property type="project" value="TreeGrafter"/>
</dbReference>
<evidence type="ECO:0000259" key="2">
    <source>
        <dbReference type="SMART" id="SM00195"/>
    </source>
</evidence>
<reference evidence="3 4" key="1">
    <citation type="submission" date="2019-04" db="EMBL/GenBank/DDBJ databases">
        <title>Friends and foes A comparative genomics study of 23 Aspergillus species from section Flavi.</title>
        <authorList>
            <consortium name="DOE Joint Genome Institute"/>
            <person name="Kjaerbolling I."/>
            <person name="Vesth T."/>
            <person name="Frisvad J.C."/>
            <person name="Nybo J.L."/>
            <person name="Theobald S."/>
            <person name="Kildgaard S."/>
            <person name="Isbrandt T."/>
            <person name="Kuo A."/>
            <person name="Sato A."/>
            <person name="Lyhne E.K."/>
            <person name="Kogle M.E."/>
            <person name="Wiebenga A."/>
            <person name="Kun R.S."/>
            <person name="Lubbers R.J."/>
            <person name="Makela M.R."/>
            <person name="Barry K."/>
            <person name="Chovatia M."/>
            <person name="Clum A."/>
            <person name="Daum C."/>
            <person name="Haridas S."/>
            <person name="He G."/>
            <person name="LaButti K."/>
            <person name="Lipzen A."/>
            <person name="Mondo S."/>
            <person name="Riley R."/>
            <person name="Salamov A."/>
            <person name="Simmons B.A."/>
            <person name="Magnuson J.K."/>
            <person name="Henrissat B."/>
            <person name="Mortensen U.H."/>
            <person name="Larsen T.O."/>
            <person name="Devries R.P."/>
            <person name="Grigoriev I.V."/>
            <person name="Machida M."/>
            <person name="Baker S.E."/>
            <person name="Andersen M.R."/>
        </authorList>
    </citation>
    <scope>NUCLEOTIDE SEQUENCE [LARGE SCALE GENOMIC DNA]</scope>
    <source>
        <strain evidence="3 4">CBS 151.66</strain>
    </source>
</reference>
<dbReference type="InterPro" id="IPR029021">
    <property type="entry name" value="Prot-tyrosine_phosphatase-like"/>
</dbReference>
<dbReference type="OrthoDB" id="10252009at2759"/>
<proteinExistence type="predicted"/>
<dbReference type="GO" id="GO:0070372">
    <property type="term" value="P:regulation of ERK1 and ERK2 cascade"/>
    <property type="evidence" value="ECO:0007669"/>
    <property type="project" value="TreeGrafter"/>
</dbReference>
<dbReference type="PANTHER" id="PTHR46588:SF1">
    <property type="entry name" value="SERINE_THREONINE_TYROSINE-INTERACTING PROTEIN"/>
    <property type="match status" value="1"/>
</dbReference>
<dbReference type="CDD" id="cd14498">
    <property type="entry name" value="DSP"/>
    <property type="match status" value="1"/>
</dbReference>
<protein>
    <recommendedName>
        <fullName evidence="2">Tyrosine-protein phosphatase domain-containing protein</fullName>
    </recommendedName>
</protein>
<dbReference type="PANTHER" id="PTHR46588">
    <property type="entry name" value="SERINE/THREONINE/TYROSINE-INTERACTING PROTEIN"/>
    <property type="match status" value="1"/>
</dbReference>
<feature type="compositionally biased region" description="Acidic residues" evidence="1">
    <location>
        <begin position="285"/>
        <end position="302"/>
    </location>
</feature>
<dbReference type="GO" id="GO:0005737">
    <property type="term" value="C:cytoplasm"/>
    <property type="evidence" value="ECO:0007669"/>
    <property type="project" value="TreeGrafter"/>
</dbReference>